<protein>
    <recommendedName>
        <fullName evidence="4">Zn(2)-C6 fungal-type domain-containing protein</fullName>
    </recommendedName>
</protein>
<comment type="caution">
    <text evidence="2">The sequence shown here is derived from an EMBL/GenBank/DDBJ whole genome shotgun (WGS) entry which is preliminary data.</text>
</comment>
<gene>
    <name evidence="2" type="ORF">LTR05_008601</name>
</gene>
<dbReference type="AlphaFoldDB" id="A0AAN7SLC9"/>
<dbReference type="PANTHER" id="PTHR47785:SF4">
    <property type="entry name" value="ZN(II)2CYS6 TRANSCRIPTION FACTOR (EUROFUNG)"/>
    <property type="match status" value="1"/>
</dbReference>
<dbReference type="InterPro" id="IPR053181">
    <property type="entry name" value="EcdB-like_regulator"/>
</dbReference>
<dbReference type="Proteomes" id="UP001309876">
    <property type="component" value="Unassembled WGS sequence"/>
</dbReference>
<reference evidence="2 3" key="1">
    <citation type="submission" date="2023-08" db="EMBL/GenBank/DDBJ databases">
        <title>Black Yeasts Isolated from many extreme environments.</title>
        <authorList>
            <person name="Coleine C."/>
            <person name="Stajich J.E."/>
            <person name="Selbmann L."/>
        </authorList>
    </citation>
    <scope>NUCLEOTIDE SEQUENCE [LARGE SCALE GENOMIC DNA]</scope>
    <source>
        <strain evidence="2 3">CCFEE 5910</strain>
    </source>
</reference>
<proteinExistence type="predicted"/>
<dbReference type="CDD" id="cd12148">
    <property type="entry name" value="fungal_TF_MHR"/>
    <property type="match status" value="1"/>
</dbReference>
<sequence length="750" mass="84874">MPKPRNSVSPPHRARTHPRPCPNHRYPPRWQSTPESSQSYHSAPPIQALTDPDYWISQRDPSWHQHTWRKSARDVQVCNSCRSLNAICDEDRPKSVHCRQCGPKCTYRDILSQSDWDLLRRYGFGDGEDTDDSHDGLLNPAFSASSARIEECSISSTNGTRDTGQITHRDSTNQDLLHEHPRGVAPNGELLLTTKIVDTNVKRYLDHIHILHPFLDLRVLRKTVHGFKIKHCLDHNVNPRLRQNVGLKRKRELRESPGSVTKDQPLEGIPACGGECPHMRSTRQMQHSISNAMILLVIALGKVCDHDKPSLEPLGNSATSQRARTPQPYLGYGDLPPPRPVLTSAQIGETSSGAVLSDSYVIPGLAYFAKAADILNDLRGAMDVPYIQANLLAGLYMDQLTRVTLSHWYIANACRACQILVTSANYKEGKMSARKRNLVNLAFWSCLQLESDILAETDNRSSGIVQEEASMLLEIPTTLTMVDPDKRNSPEKDLQGVIRHYSKQIELRRIVDDAVHNIYDVQREHNKPAKLIGTIDENLDMWRGRLEDWNWNDNDHESEDINHARMRGQYYEAKYIINRPVLHYVLSLSYSESPMDRSSQLLADGGPHSEQISHPLVYYKNLVSGPVSEVRLPVQGPEYLEEWVLRACQKCIEAATKSTTAFDRVLPRLVITNVLATAHTQIRNTLVLAATYNSPRPQLNHLVPEDTLRRLLLRTISSLENQARISPALNQDAQVLRRIQGRLFRAATQQ</sequence>
<accession>A0AAN7SLC9</accession>
<dbReference type="EMBL" id="JAVRRJ010000014">
    <property type="protein sequence ID" value="KAK5080490.1"/>
    <property type="molecule type" value="Genomic_DNA"/>
</dbReference>
<evidence type="ECO:0008006" key="4">
    <source>
        <dbReference type="Google" id="ProtNLM"/>
    </source>
</evidence>
<keyword evidence="3" id="KW-1185">Reference proteome</keyword>
<organism evidence="2 3">
    <name type="scientific">Lithohypha guttulata</name>
    <dbReference type="NCBI Taxonomy" id="1690604"/>
    <lineage>
        <taxon>Eukaryota</taxon>
        <taxon>Fungi</taxon>
        <taxon>Dikarya</taxon>
        <taxon>Ascomycota</taxon>
        <taxon>Pezizomycotina</taxon>
        <taxon>Eurotiomycetes</taxon>
        <taxon>Chaetothyriomycetidae</taxon>
        <taxon>Chaetothyriales</taxon>
        <taxon>Trichomeriaceae</taxon>
        <taxon>Lithohypha</taxon>
    </lineage>
</organism>
<evidence type="ECO:0000313" key="2">
    <source>
        <dbReference type="EMBL" id="KAK5080490.1"/>
    </source>
</evidence>
<evidence type="ECO:0000256" key="1">
    <source>
        <dbReference type="SAM" id="MobiDB-lite"/>
    </source>
</evidence>
<name>A0AAN7SLC9_9EURO</name>
<dbReference type="PANTHER" id="PTHR47785">
    <property type="entry name" value="ZN(II)2CYS6 TRANSCRIPTION FACTOR (EUROFUNG)-RELATED-RELATED"/>
    <property type="match status" value="1"/>
</dbReference>
<evidence type="ECO:0000313" key="3">
    <source>
        <dbReference type="Proteomes" id="UP001309876"/>
    </source>
</evidence>
<feature type="compositionally biased region" description="Polar residues" evidence="1">
    <location>
        <begin position="30"/>
        <end position="41"/>
    </location>
</feature>
<feature type="region of interest" description="Disordered" evidence="1">
    <location>
        <begin position="1"/>
        <end position="45"/>
    </location>
</feature>